<reference evidence="1" key="2">
    <citation type="submission" date="2020-08" db="EMBL/GenBank/DDBJ databases">
        <authorList>
            <person name="Lai Q."/>
        </authorList>
    </citation>
    <scope>NUCLEOTIDE SEQUENCE</scope>
    <source>
        <strain evidence="1">S27-2</strain>
    </source>
</reference>
<dbReference type="RefSeq" id="WP_186507302.1">
    <property type="nucleotide sequence ID" value="NZ_JACNEP010000010.1"/>
</dbReference>
<keyword evidence="2" id="KW-1185">Reference proteome</keyword>
<protein>
    <submittedName>
        <fullName evidence="1">YcaQ family DNA glycosylase</fullName>
    </submittedName>
</protein>
<dbReference type="Proteomes" id="UP000601768">
    <property type="component" value="Unassembled WGS sequence"/>
</dbReference>
<evidence type="ECO:0000313" key="1">
    <source>
        <dbReference type="EMBL" id="MBC3766778.1"/>
    </source>
</evidence>
<dbReference type="InterPro" id="IPR009351">
    <property type="entry name" value="AlkZ-like"/>
</dbReference>
<proteinExistence type="predicted"/>
<dbReference type="PANTHER" id="PTHR30528:SF0">
    <property type="entry name" value="CYTOPLASMIC PROTEIN"/>
    <property type="match status" value="1"/>
</dbReference>
<accession>A0A8J6M2V8</accession>
<gene>
    <name evidence="1" type="ORF">H8B19_12885</name>
</gene>
<evidence type="ECO:0000313" key="2">
    <source>
        <dbReference type="Proteomes" id="UP000601768"/>
    </source>
</evidence>
<dbReference type="EMBL" id="JACNEP010000010">
    <property type="protein sequence ID" value="MBC3766778.1"/>
    <property type="molecule type" value="Genomic_DNA"/>
</dbReference>
<name>A0A8J6M2V8_9ALTE</name>
<sequence>MSDTPLTLSKSQAQRIVLLSQGLGQKKSNNKNTTATLQNIKKMSYVQIDSISVVERAHHHTLWSRQPHYTPAFLDKLIKQKHIFEYWSHAAAYLPMQDYRYSLPRKAAIASGEKHWFERNPELNSQILKRIEQEGPLQAKDFEHKRSDKAGWWDWKPAKKALEQLYMEGKLMVSHRQNFQKVYDLTERVLPSSIDTSLPTDTEFCRHLITRYLHAHGIGTAKQISYLRKGYLKKVTQHCNEMLASGELIKVHVADVTYFALPRIESLSNKRINQQQLHILSPFDNLVIQRERVKQLFNFDYQIECYVPANKRQYGYFCLPLLLGQRFAGRLDAKLERKTQTLELQNLSVEITSAEAVLESLKTALPEYMRFIGANLVALKKLSIAGKSMKNSEFNHWCSQFALP</sequence>
<organism evidence="1 2">
    <name type="scientific">Neptunicella marina</name>
    <dbReference type="NCBI Taxonomy" id="2125989"/>
    <lineage>
        <taxon>Bacteria</taxon>
        <taxon>Pseudomonadati</taxon>
        <taxon>Pseudomonadota</taxon>
        <taxon>Gammaproteobacteria</taxon>
        <taxon>Alteromonadales</taxon>
        <taxon>Alteromonadaceae</taxon>
        <taxon>Neptunicella</taxon>
    </lineage>
</organism>
<reference evidence="1" key="1">
    <citation type="journal article" date="2018" name="Int. J. Syst. Evol. Microbiol.">
        <title>Neptunicella marina gen. nov., sp. nov., isolated from surface seawater.</title>
        <authorList>
            <person name="Liu X."/>
            <person name="Lai Q."/>
            <person name="Du Y."/>
            <person name="Zhang X."/>
            <person name="Liu Z."/>
            <person name="Sun F."/>
            <person name="Shao Z."/>
        </authorList>
    </citation>
    <scope>NUCLEOTIDE SEQUENCE</scope>
    <source>
        <strain evidence="1">S27-2</strain>
    </source>
</reference>
<dbReference type="AlphaFoldDB" id="A0A8J6M2V8"/>
<dbReference type="Pfam" id="PF06224">
    <property type="entry name" value="AlkZ-like"/>
    <property type="match status" value="1"/>
</dbReference>
<comment type="caution">
    <text evidence="1">The sequence shown here is derived from an EMBL/GenBank/DDBJ whole genome shotgun (WGS) entry which is preliminary data.</text>
</comment>
<dbReference type="PANTHER" id="PTHR30528">
    <property type="entry name" value="CYTOPLASMIC PROTEIN"/>
    <property type="match status" value="1"/>
</dbReference>